<comment type="cofactor">
    <cofactor evidence="12">
        <name>Ni(2+)</name>
        <dbReference type="ChEBI" id="CHEBI:49786"/>
    </cofactor>
    <text evidence="12">Nickel for phosphatase activity.</text>
</comment>
<dbReference type="GO" id="GO:0004810">
    <property type="term" value="F:CCA tRNA nucleotidyltransferase activity"/>
    <property type="evidence" value="ECO:0007669"/>
    <property type="project" value="UniProtKB-UniRule"/>
</dbReference>
<evidence type="ECO:0000256" key="1">
    <source>
        <dbReference type="ARBA" id="ARBA00022596"/>
    </source>
</evidence>
<evidence type="ECO:0000256" key="8">
    <source>
        <dbReference type="ARBA" id="ARBA00022801"/>
    </source>
</evidence>
<comment type="domain">
    <text evidence="12">Comprises two domains: an N-terminal domain containing the nucleotidyltransferase activity and a C-terminal HD domain associated with both phosphodiesterase and phosphatase activities.</text>
</comment>
<comment type="caution">
    <text evidence="14">The sequence shown here is derived from an EMBL/GenBank/DDBJ whole genome shotgun (WGS) entry which is preliminary data.</text>
</comment>
<evidence type="ECO:0000256" key="6">
    <source>
        <dbReference type="ARBA" id="ARBA00022741"/>
    </source>
</evidence>
<dbReference type="PANTHER" id="PTHR47545:SF1">
    <property type="entry name" value="MULTIFUNCTIONAL CCA PROTEIN"/>
    <property type="match status" value="1"/>
</dbReference>
<dbReference type="EC" id="3.1.4.-" evidence="12"/>
<dbReference type="InterPro" id="IPR050124">
    <property type="entry name" value="tRNA_CCA-adding_enzyme"/>
</dbReference>
<comment type="similarity">
    <text evidence="12">Belongs to the tRNA nucleotidyltransferase/poly(A) polymerase family. Bacterial CCA-adding enzyme type 1 subfamily.</text>
</comment>
<protein>
    <recommendedName>
        <fullName evidence="12">Multifunctional CCA protein</fullName>
    </recommendedName>
    <domain>
        <recommendedName>
            <fullName evidence="12">CCA-adding enzyme</fullName>
            <ecNumber evidence="12">2.7.7.72</ecNumber>
        </recommendedName>
        <alternativeName>
            <fullName evidence="12">CCA tRNA nucleotidyltransferase</fullName>
        </alternativeName>
        <alternativeName>
            <fullName evidence="12">tRNA CCA-pyrophosphorylase</fullName>
        </alternativeName>
        <alternativeName>
            <fullName evidence="12">tRNA adenylyl-/cytidylyl-transferase</fullName>
        </alternativeName>
        <alternativeName>
            <fullName evidence="12">tRNA nucleotidyltransferase</fullName>
        </alternativeName>
        <alternativeName>
            <fullName evidence="12">tRNA-NT</fullName>
        </alternativeName>
    </domain>
    <domain>
        <recommendedName>
            <fullName evidence="12">2'-nucleotidase</fullName>
            <ecNumber evidence="12">3.1.3.-</ecNumber>
        </recommendedName>
    </domain>
    <domain>
        <recommendedName>
            <fullName evidence="12">2',3'-cyclic phosphodiesterase</fullName>
            <ecNumber evidence="12">3.1.4.-</ecNumber>
        </recommendedName>
    </domain>
    <domain>
        <recommendedName>
            <fullName evidence="12">Phosphatase</fullName>
        </recommendedName>
    </domain>
</protein>
<comment type="catalytic activity">
    <reaction evidence="12">
        <text>a tRNA with a 3' CCA end + 2 CTP + ATP = a tRNA with a 3' CCACCA end + 3 diphosphate</text>
        <dbReference type="Rhea" id="RHEA:76235"/>
        <dbReference type="Rhea" id="RHEA-COMP:10468"/>
        <dbReference type="Rhea" id="RHEA-COMP:18655"/>
        <dbReference type="ChEBI" id="CHEBI:30616"/>
        <dbReference type="ChEBI" id="CHEBI:33019"/>
        <dbReference type="ChEBI" id="CHEBI:37563"/>
        <dbReference type="ChEBI" id="CHEBI:83071"/>
        <dbReference type="ChEBI" id="CHEBI:195187"/>
    </reaction>
</comment>
<dbReference type="PANTHER" id="PTHR47545">
    <property type="entry name" value="MULTIFUNCTIONAL CCA PROTEIN"/>
    <property type="match status" value="1"/>
</dbReference>
<evidence type="ECO:0000256" key="4">
    <source>
        <dbReference type="ARBA" id="ARBA00022695"/>
    </source>
</evidence>
<feature type="binding site" evidence="12">
    <location>
        <position position="140"/>
    </location>
    <ligand>
        <name>ATP</name>
        <dbReference type="ChEBI" id="CHEBI:30616"/>
    </ligand>
</feature>
<dbReference type="NCBIfam" id="NF008137">
    <property type="entry name" value="PRK10885.1"/>
    <property type="match status" value="1"/>
</dbReference>
<dbReference type="PIRSF" id="PIRSF000813">
    <property type="entry name" value="CCA_bact"/>
    <property type="match status" value="1"/>
</dbReference>
<dbReference type="GO" id="GO:0000049">
    <property type="term" value="F:tRNA binding"/>
    <property type="evidence" value="ECO:0007669"/>
    <property type="project" value="UniProtKB-UniRule"/>
</dbReference>
<comment type="subunit">
    <text evidence="12">Monomer. Can also form homodimers and oligomers.</text>
</comment>
<dbReference type="OrthoDB" id="9805698at2"/>
<sequence>MEVYLVGGAVRDALLGRPVTERDWVVVGATPETLLSQGYKPVGQDFPVFLHPDTAEEYALARTERKSGHGYHGFICDATPAITLEEDLLRRDLTINAMAQRPDGSIVDPYGGLADLENRVLRHVSAAFGEDPLRVLRVARFAARYAPLGFTIAPETLALMQQMTRDGEISHLTPERVWQETRKALAEDTPAVYFEALRACGALAVLFPELNALFGVPQRAEFHPEIDTGRHVMMCLEQAVRLGANPRTRFAVLLHDLGKGITPPDMLPRHIGHEHHGVPLVQALCHRYKVPKDYQQLAEIVCKHHLEAHRAVQLQGRTLWLKLRDLDALRRPERFAEFLQACEADARGRLGFEDRDYPQRAYFTQALAVAAAVGPQDLPHRETLHGKALGDALEQARIHALNRFRQEHHENSTRLCED</sequence>
<dbReference type="Gene3D" id="3.30.460.10">
    <property type="entry name" value="Beta Polymerase, domain 2"/>
    <property type="match status" value="1"/>
</dbReference>
<keyword evidence="11 12" id="KW-0694">RNA-binding</keyword>
<dbReference type="CDD" id="cd00077">
    <property type="entry name" value="HDc"/>
    <property type="match status" value="1"/>
</dbReference>
<keyword evidence="1 12" id="KW-0533">Nickel</keyword>
<dbReference type="Pfam" id="PF01743">
    <property type="entry name" value="PolyA_pol"/>
    <property type="match status" value="1"/>
</dbReference>
<feature type="binding site" evidence="12">
    <location>
        <position position="11"/>
    </location>
    <ligand>
        <name>CTP</name>
        <dbReference type="ChEBI" id="CHEBI:37563"/>
    </ligand>
</feature>
<evidence type="ECO:0000256" key="11">
    <source>
        <dbReference type="ARBA" id="ARBA00022884"/>
    </source>
</evidence>
<evidence type="ECO:0000256" key="10">
    <source>
        <dbReference type="ARBA" id="ARBA00022842"/>
    </source>
</evidence>
<dbReference type="SUPFAM" id="SSF81891">
    <property type="entry name" value="Poly A polymerase C-terminal region-like"/>
    <property type="match status" value="1"/>
</dbReference>
<proteinExistence type="inferred from homology"/>
<organism evidence="14 15">
    <name type="scientific">Fluviicoccus keumensis</name>
    <dbReference type="NCBI Taxonomy" id="1435465"/>
    <lineage>
        <taxon>Bacteria</taxon>
        <taxon>Pseudomonadati</taxon>
        <taxon>Pseudomonadota</taxon>
        <taxon>Gammaproteobacteria</taxon>
        <taxon>Moraxellales</taxon>
        <taxon>Moraxellaceae</taxon>
        <taxon>Fluviicoccus</taxon>
    </lineage>
</organism>
<dbReference type="HAMAP" id="MF_01262">
    <property type="entry name" value="CCA_bact_type2"/>
    <property type="match status" value="1"/>
</dbReference>
<feature type="binding site" evidence="12">
    <location>
        <position position="91"/>
    </location>
    <ligand>
        <name>CTP</name>
        <dbReference type="ChEBI" id="CHEBI:37563"/>
    </ligand>
</feature>
<feature type="binding site" evidence="12">
    <location>
        <position position="8"/>
    </location>
    <ligand>
        <name>CTP</name>
        <dbReference type="ChEBI" id="CHEBI:37563"/>
    </ligand>
</feature>
<accession>A0A4Q7YKC7</accession>
<comment type="catalytic activity">
    <reaction evidence="12">
        <text>a tRNA precursor + 2 CTP + ATP = a tRNA with a 3' CCA end + 3 diphosphate</text>
        <dbReference type="Rhea" id="RHEA:14433"/>
        <dbReference type="Rhea" id="RHEA-COMP:10465"/>
        <dbReference type="Rhea" id="RHEA-COMP:10468"/>
        <dbReference type="ChEBI" id="CHEBI:30616"/>
        <dbReference type="ChEBI" id="CHEBI:33019"/>
        <dbReference type="ChEBI" id="CHEBI:37563"/>
        <dbReference type="ChEBI" id="CHEBI:74896"/>
        <dbReference type="ChEBI" id="CHEBI:83071"/>
        <dbReference type="EC" id="2.7.7.72"/>
    </reaction>
</comment>
<dbReference type="GO" id="GO:0000287">
    <property type="term" value="F:magnesium ion binding"/>
    <property type="evidence" value="ECO:0007669"/>
    <property type="project" value="UniProtKB-UniRule"/>
</dbReference>
<evidence type="ECO:0000256" key="7">
    <source>
        <dbReference type="ARBA" id="ARBA00022800"/>
    </source>
</evidence>
<comment type="function">
    <text evidence="12">Catalyzes the addition and repair of the essential 3'-terminal CCA sequence in tRNAs without using a nucleic acid template. Adds these three nucleotides in the order of C, C, and A to the tRNA nucleotide-73, using CTP and ATP as substrates and producing inorganic pyrophosphate. tRNA 3'-terminal CCA addition is required both for tRNA processing and repair. Also involved in tRNA surveillance by mediating tandem CCA addition to generate a CCACCA at the 3' terminus of unstable tRNAs. While stable tRNAs receive only 3'-terminal CCA, unstable tRNAs are marked with CCACCA and rapidly degraded.</text>
</comment>
<dbReference type="GO" id="GO:0160016">
    <property type="term" value="F:CCACCA tRNA nucleotidyltransferase activity"/>
    <property type="evidence" value="ECO:0007669"/>
    <property type="project" value="RHEA"/>
</dbReference>
<keyword evidence="8 12" id="KW-0378">Hydrolase</keyword>
<dbReference type="GO" id="GO:0042245">
    <property type="term" value="P:RNA repair"/>
    <property type="evidence" value="ECO:0007669"/>
    <property type="project" value="UniProtKB-KW"/>
</dbReference>
<keyword evidence="4 12" id="KW-0548">Nucleotidyltransferase</keyword>
<dbReference type="InterPro" id="IPR032828">
    <property type="entry name" value="PolyA_RNA-bd"/>
</dbReference>
<keyword evidence="2 12" id="KW-0808">Transferase</keyword>
<reference evidence="14 15" key="1">
    <citation type="submission" date="2019-02" db="EMBL/GenBank/DDBJ databases">
        <title>Genomic Encyclopedia of Type Strains, Phase IV (KMG-IV): sequencing the most valuable type-strain genomes for metagenomic binning, comparative biology and taxonomic classification.</title>
        <authorList>
            <person name="Goeker M."/>
        </authorList>
    </citation>
    <scope>NUCLEOTIDE SEQUENCE [LARGE SCALE GENOMIC DNA]</scope>
    <source>
        <strain evidence="14 15">DSM 105135</strain>
    </source>
</reference>
<dbReference type="GO" id="GO:0004112">
    <property type="term" value="F:cyclic-nucleotide phosphodiesterase activity"/>
    <property type="evidence" value="ECO:0007669"/>
    <property type="project" value="UniProtKB-UniRule"/>
</dbReference>
<keyword evidence="7 12" id="KW-0692">RNA repair</keyword>
<comment type="miscellaneous">
    <text evidence="12">A single active site specifically recognizes both ATP and CTP and is responsible for their addition.</text>
</comment>
<evidence type="ECO:0000259" key="13">
    <source>
        <dbReference type="PROSITE" id="PS51831"/>
    </source>
</evidence>
<dbReference type="Pfam" id="PF12627">
    <property type="entry name" value="PolyA_pol_RNAbd"/>
    <property type="match status" value="1"/>
</dbReference>
<dbReference type="InterPro" id="IPR012006">
    <property type="entry name" value="CCA_bact"/>
</dbReference>
<dbReference type="InterPro" id="IPR006674">
    <property type="entry name" value="HD_domain"/>
</dbReference>
<dbReference type="GO" id="GO:0016791">
    <property type="term" value="F:phosphatase activity"/>
    <property type="evidence" value="ECO:0007669"/>
    <property type="project" value="UniProtKB-UniRule"/>
</dbReference>
<dbReference type="HAMAP" id="MF_01261">
    <property type="entry name" value="CCA_bact_type1"/>
    <property type="match status" value="1"/>
</dbReference>
<feature type="binding site" evidence="12">
    <location>
        <position position="137"/>
    </location>
    <ligand>
        <name>ATP</name>
        <dbReference type="ChEBI" id="CHEBI:30616"/>
    </ligand>
</feature>
<evidence type="ECO:0000313" key="15">
    <source>
        <dbReference type="Proteomes" id="UP000292423"/>
    </source>
</evidence>
<feature type="binding site" evidence="12">
    <location>
        <position position="91"/>
    </location>
    <ligand>
        <name>ATP</name>
        <dbReference type="ChEBI" id="CHEBI:30616"/>
    </ligand>
</feature>
<comment type="cofactor">
    <cofactor evidence="12">
        <name>Mg(2+)</name>
        <dbReference type="ChEBI" id="CHEBI:18420"/>
    </cofactor>
    <text evidence="12">Magnesium is required for nucleotidyltransferase activity.</text>
</comment>
<evidence type="ECO:0000256" key="5">
    <source>
        <dbReference type="ARBA" id="ARBA00022723"/>
    </source>
</evidence>
<keyword evidence="6 12" id="KW-0547">Nucleotide-binding</keyword>
<dbReference type="SUPFAM" id="SSF81301">
    <property type="entry name" value="Nucleotidyltransferase"/>
    <property type="match status" value="1"/>
</dbReference>
<dbReference type="EMBL" id="SHKX01000014">
    <property type="protein sequence ID" value="RZU38102.1"/>
    <property type="molecule type" value="Genomic_DNA"/>
</dbReference>
<dbReference type="GO" id="GO:0001680">
    <property type="term" value="P:tRNA 3'-terminal CCA addition"/>
    <property type="evidence" value="ECO:0007669"/>
    <property type="project" value="UniProtKB-UniRule"/>
</dbReference>
<keyword evidence="12" id="KW-0511">Multifunctional enzyme</keyword>
<dbReference type="AlphaFoldDB" id="A0A4Q7YKC7"/>
<dbReference type="InterPro" id="IPR003607">
    <property type="entry name" value="HD/PDEase_dom"/>
</dbReference>
<dbReference type="Gene3D" id="1.10.3090.10">
    <property type="entry name" value="cca-adding enzyme, domain 2"/>
    <property type="match status" value="1"/>
</dbReference>
<evidence type="ECO:0000256" key="2">
    <source>
        <dbReference type="ARBA" id="ARBA00022679"/>
    </source>
</evidence>
<evidence type="ECO:0000256" key="9">
    <source>
        <dbReference type="ARBA" id="ARBA00022840"/>
    </source>
</evidence>
<keyword evidence="15" id="KW-1185">Reference proteome</keyword>
<feature type="binding site" evidence="12">
    <location>
        <position position="140"/>
    </location>
    <ligand>
        <name>CTP</name>
        <dbReference type="ChEBI" id="CHEBI:37563"/>
    </ligand>
</feature>
<dbReference type="InterPro" id="IPR002646">
    <property type="entry name" value="PolA_pol_head_dom"/>
</dbReference>
<feature type="binding site" evidence="12">
    <location>
        <position position="11"/>
    </location>
    <ligand>
        <name>ATP</name>
        <dbReference type="ChEBI" id="CHEBI:30616"/>
    </ligand>
</feature>
<gene>
    <name evidence="12" type="primary">cca</name>
    <name evidence="14" type="ORF">EV700_2679</name>
</gene>
<dbReference type="Pfam" id="PF01966">
    <property type="entry name" value="HD"/>
    <property type="match status" value="1"/>
</dbReference>
<keyword evidence="5 12" id="KW-0479">Metal-binding</keyword>
<feature type="binding site" evidence="12">
    <location>
        <position position="21"/>
    </location>
    <ligand>
        <name>Mg(2+)</name>
        <dbReference type="ChEBI" id="CHEBI:18420"/>
    </ligand>
</feature>
<keyword evidence="9 12" id="KW-0067">ATP-binding</keyword>
<dbReference type="PROSITE" id="PS51831">
    <property type="entry name" value="HD"/>
    <property type="match status" value="1"/>
</dbReference>
<feature type="binding site" evidence="12">
    <location>
        <position position="137"/>
    </location>
    <ligand>
        <name>CTP</name>
        <dbReference type="ChEBI" id="CHEBI:37563"/>
    </ligand>
</feature>
<name>A0A4Q7YKC7_9GAMM</name>
<keyword evidence="3 12" id="KW-0819">tRNA processing</keyword>
<feature type="binding site" evidence="12">
    <location>
        <position position="8"/>
    </location>
    <ligand>
        <name>ATP</name>
        <dbReference type="ChEBI" id="CHEBI:30616"/>
    </ligand>
</feature>
<evidence type="ECO:0000256" key="3">
    <source>
        <dbReference type="ARBA" id="ARBA00022694"/>
    </source>
</evidence>
<dbReference type="EC" id="2.7.7.72" evidence="12"/>
<dbReference type="InterPro" id="IPR043519">
    <property type="entry name" value="NT_sf"/>
</dbReference>
<dbReference type="EC" id="3.1.3.-" evidence="12"/>
<dbReference type="Proteomes" id="UP000292423">
    <property type="component" value="Unassembled WGS sequence"/>
</dbReference>
<evidence type="ECO:0000256" key="12">
    <source>
        <dbReference type="HAMAP-Rule" id="MF_01261"/>
    </source>
</evidence>
<dbReference type="RefSeq" id="WP_130414643.1">
    <property type="nucleotide sequence ID" value="NZ_SHKX01000014.1"/>
</dbReference>
<feature type="domain" description="HD" evidence="13">
    <location>
        <begin position="228"/>
        <end position="329"/>
    </location>
</feature>
<feature type="binding site" evidence="12">
    <location>
        <position position="23"/>
    </location>
    <ligand>
        <name>Mg(2+)</name>
        <dbReference type="ChEBI" id="CHEBI:18420"/>
    </ligand>
</feature>
<dbReference type="CDD" id="cd05398">
    <property type="entry name" value="NT_ClassII-CCAase"/>
    <property type="match status" value="1"/>
</dbReference>
<keyword evidence="10 12" id="KW-0460">Magnesium</keyword>
<evidence type="ECO:0000313" key="14">
    <source>
        <dbReference type="EMBL" id="RZU38102.1"/>
    </source>
</evidence>
<dbReference type="GO" id="GO:0005524">
    <property type="term" value="F:ATP binding"/>
    <property type="evidence" value="ECO:0007669"/>
    <property type="project" value="UniProtKB-UniRule"/>
</dbReference>